<gene>
    <name evidence="1" type="ORF">M8818_001414</name>
</gene>
<dbReference type="Proteomes" id="UP001320706">
    <property type="component" value="Unassembled WGS sequence"/>
</dbReference>
<comment type="caution">
    <text evidence="1">The sequence shown here is derived from an EMBL/GenBank/DDBJ whole genome shotgun (WGS) entry which is preliminary data.</text>
</comment>
<proteinExistence type="predicted"/>
<evidence type="ECO:0000313" key="1">
    <source>
        <dbReference type="EMBL" id="KAK8217162.1"/>
    </source>
</evidence>
<protein>
    <submittedName>
        <fullName evidence="1">Uncharacterized protein</fullName>
    </submittedName>
</protein>
<sequence length="565" mass="61293">MSEEYEFIVVGSGPAGAVLASRLAKSFKAPKVLLLEAGAAKEPDNTAWLTDRYTTLAVYPNSNWGYKTGPQTHLDDRVIDYSRGKGLGGTSNINFACYTVGPRDDYDHWAERVGDSAFNWENAVKSRESIEHYLLKPGDQYAKYYNPVEAVHSTNGSLHVGVPQIWEEGITEVLDAAEEAGLGIDQDVNSGEGFGLGVVPATMTKNYRATAATAFLSDVPSNLTIVTDSQATKILFDGMKAVGLTAGGKEYRASKEVILSCGAIDTPKLLMLSGVGDKQELSKHGIDCVLHLPGVGNNLQDHLFFSMVWRQHDEFSANRRAGFLSREPAAVEAAKKEFQEHGTGPLAVYFNSLAMGFFRNDDLLDDTAISSVPKDLQEHMNRSTVPMFEIVAYAPNMNPTANLAHSYLTFLGVLMNPASRGSIKLSSSDPADPPLADPNFLAHPFDRANAIATAKKLMQFVETPSLKKTILEPFNAPTSLSDEDLLAHVKANGVATWHPSCTVAMGKEGEEGACVDSDFRLYGAEKLRVVDLSVLPFLINAHPQSVAYLIGQIAAQKVIKEYGLD</sequence>
<reference evidence="1" key="1">
    <citation type="submission" date="2024-02" db="EMBL/GenBank/DDBJ databases">
        <title>Metagenome Assembled Genome of Zalaria obscura JY119.</title>
        <authorList>
            <person name="Vighnesh L."/>
            <person name="Jagadeeshwari U."/>
            <person name="Venkata Ramana C."/>
            <person name="Sasikala C."/>
        </authorList>
    </citation>
    <scope>NUCLEOTIDE SEQUENCE</scope>
    <source>
        <strain evidence="1">JY119</strain>
    </source>
</reference>
<organism evidence="1 2">
    <name type="scientific">Zalaria obscura</name>
    <dbReference type="NCBI Taxonomy" id="2024903"/>
    <lineage>
        <taxon>Eukaryota</taxon>
        <taxon>Fungi</taxon>
        <taxon>Dikarya</taxon>
        <taxon>Ascomycota</taxon>
        <taxon>Pezizomycotina</taxon>
        <taxon>Dothideomycetes</taxon>
        <taxon>Dothideomycetidae</taxon>
        <taxon>Dothideales</taxon>
        <taxon>Zalariaceae</taxon>
        <taxon>Zalaria</taxon>
    </lineage>
</organism>
<accession>A0ACC3SJN8</accession>
<dbReference type="EMBL" id="JAMKPW020000006">
    <property type="protein sequence ID" value="KAK8217162.1"/>
    <property type="molecule type" value="Genomic_DNA"/>
</dbReference>
<evidence type="ECO:0000313" key="2">
    <source>
        <dbReference type="Proteomes" id="UP001320706"/>
    </source>
</evidence>
<name>A0ACC3SJN8_9PEZI</name>
<keyword evidence="2" id="KW-1185">Reference proteome</keyword>